<evidence type="ECO:0000256" key="13">
    <source>
        <dbReference type="RuleBase" id="RU004349"/>
    </source>
</evidence>
<evidence type="ECO:0000256" key="9">
    <source>
        <dbReference type="ARBA" id="ARBA00039733"/>
    </source>
</evidence>
<dbReference type="GO" id="GO:0065002">
    <property type="term" value="P:intracellular protein transmembrane transport"/>
    <property type="evidence" value="ECO:0007669"/>
    <property type="project" value="UniProtKB-UniRule"/>
</dbReference>
<dbReference type="EMBL" id="VJXW01000008">
    <property type="protein sequence ID" value="TRW26011.1"/>
    <property type="molecule type" value="Genomic_DNA"/>
</dbReference>
<dbReference type="InterPro" id="IPR023201">
    <property type="entry name" value="SecY_dom_sf"/>
</dbReference>
<dbReference type="Gene3D" id="1.10.3370.10">
    <property type="entry name" value="SecY subunit domain"/>
    <property type="match status" value="1"/>
</dbReference>
<feature type="transmembrane region" description="Helical" evidence="10">
    <location>
        <begin position="144"/>
        <end position="163"/>
    </location>
</feature>
<evidence type="ECO:0000313" key="17">
    <source>
        <dbReference type="Proteomes" id="UP000319424"/>
    </source>
</evidence>
<keyword evidence="10" id="KW-1003">Cell membrane</keyword>
<evidence type="ECO:0000256" key="3">
    <source>
        <dbReference type="ARBA" id="ARBA00022448"/>
    </source>
</evidence>
<comment type="subunit">
    <text evidence="10">Component of the Sec protein translocase complex. Heterotrimer consisting of SecY, SecE and SecG subunits. The heterotrimers can form oligomers, although 1 heterotrimer is thought to be able to translocate proteins. Interacts with the ribosome. Interacts with SecDF, and other proteins may be involved. Interacts with SecA.</text>
</comment>
<keyword evidence="8 10" id="KW-0472">Membrane</keyword>
<sequence length="424" mass="46317">MLKALANAFKIPDLKKRLVYTLLMLVVFRVGTAIPVPGIKVDVIKSMVQQQAGLLSFYDIVSGGALSNFTIFALSVGPYITSSIIIQLLAVAIPALEDMQKSGEEGRKKIMQITRWTTVGLALLQSSALAVGFFRSALVSQDPLNVISVLLTLTAGSAFLMWLGEQITEFGIGNGISILIFAGIVSRIPGGAIRAYEMTRTGELNPAEMIIFLAVSIAIIVGVIEVLEAVRKVPVQHAKRVVGRKTYGGQSTHIPIKINQAGVIPVIFASSIMMLPQMLTMFIKNPSYVSFVNKYLSTQNQTGVYIYILLEFFLVIGFTYFYVSIIFKPDEIADNLKNSNGFIPGVRPGRNTEIYLDTVSNRLTLAGAIFLAILSAIPRLILSLTHVPFYFGGTSLIIVVGVALETMKAIEAQMVMRHYQGFLR</sequence>
<feature type="transmembrane region" description="Helical" evidence="10">
    <location>
        <begin position="387"/>
        <end position="407"/>
    </location>
</feature>
<feature type="transmembrane region" description="Helical" evidence="10">
    <location>
        <begin position="363"/>
        <end position="381"/>
    </location>
</feature>
<dbReference type="InterPro" id="IPR002208">
    <property type="entry name" value="SecY/SEC61-alpha"/>
</dbReference>
<organism evidence="14 16">
    <name type="scientific">Criibacterium bergeronii</name>
    <dbReference type="NCBI Taxonomy" id="1871336"/>
    <lineage>
        <taxon>Bacteria</taxon>
        <taxon>Bacillati</taxon>
        <taxon>Bacillota</taxon>
        <taxon>Clostridia</taxon>
        <taxon>Peptostreptococcales</taxon>
        <taxon>Filifactoraceae</taxon>
        <taxon>Criibacterium</taxon>
    </lineage>
</organism>
<dbReference type="AlphaFoldDB" id="A0A371IMP9"/>
<evidence type="ECO:0000256" key="7">
    <source>
        <dbReference type="ARBA" id="ARBA00023010"/>
    </source>
</evidence>
<evidence type="ECO:0000256" key="11">
    <source>
        <dbReference type="RuleBase" id="RU000537"/>
    </source>
</evidence>
<evidence type="ECO:0000256" key="1">
    <source>
        <dbReference type="ARBA" id="ARBA00004141"/>
    </source>
</evidence>
<accession>A0A371IMP9</accession>
<keyword evidence="3 10" id="KW-0813">Transport</keyword>
<dbReference type="NCBIfam" id="TIGR00967">
    <property type="entry name" value="3a0501s007"/>
    <property type="match status" value="1"/>
</dbReference>
<evidence type="ECO:0000256" key="6">
    <source>
        <dbReference type="ARBA" id="ARBA00022989"/>
    </source>
</evidence>
<dbReference type="RefSeq" id="WP_068912564.1">
    <property type="nucleotide sequence ID" value="NZ_MBEW02000004.1"/>
</dbReference>
<dbReference type="PANTHER" id="PTHR10906">
    <property type="entry name" value="SECY/SEC61-ALPHA FAMILY MEMBER"/>
    <property type="match status" value="1"/>
</dbReference>
<comment type="caution">
    <text evidence="14">The sequence shown here is derived from an EMBL/GenBank/DDBJ whole genome shotgun (WGS) entry which is preliminary data.</text>
</comment>
<dbReference type="PRINTS" id="PR00303">
    <property type="entry name" value="SECYTRNLCASE"/>
</dbReference>
<dbReference type="GO" id="GO:0043952">
    <property type="term" value="P:protein transport by the Sec complex"/>
    <property type="evidence" value="ECO:0007669"/>
    <property type="project" value="UniProtKB-UniRule"/>
</dbReference>
<reference evidence="14 16" key="1">
    <citation type="journal article" date="2016" name="Genome Announc.">
        <title>Draft Genome Sequence of Criibacterium bergeronii gen. nov., sp. nov., Strain CCRI-22567T, Isolated from a Vaginal Sample from a Woman with Bacterial Vaginosis.</title>
        <authorList>
            <person name="Maheux A.F."/>
            <person name="Berube E."/>
            <person name="Boudreau D.K."/>
            <person name="Raymond F."/>
            <person name="Corbeil J."/>
            <person name="Roy P.H."/>
            <person name="Boissinot M."/>
            <person name="Omar R.F."/>
        </authorList>
    </citation>
    <scope>NUCLEOTIDE SEQUENCE [LARGE SCALE GENOMIC DNA]</scope>
    <source>
        <strain evidence="14 16">CCRI-22567</strain>
    </source>
</reference>
<reference evidence="15 17" key="3">
    <citation type="submission" date="2019-07" db="EMBL/GenBank/DDBJ databases">
        <title>Criibacterium bergeronii gen. nov., sp. nov. isolated from human clinical samples.</title>
        <authorList>
            <person name="Maheux A.F."/>
            <person name="Boudreau D.K."/>
            <person name="Berube E."/>
            <person name="Brodeur S."/>
            <person name="Bernard K.A."/>
            <person name="Abed J.Y."/>
            <person name="Ducrey E."/>
            <person name="Guay E.F."/>
            <person name="Raymond F."/>
            <person name="Corbeil J."/>
            <person name="Domingo M.-C."/>
            <person name="Roy P.H."/>
            <person name="Boissinot M."/>
            <person name="Tocheva E.I."/>
            <person name="Omar R.F."/>
        </authorList>
    </citation>
    <scope>NUCLEOTIDE SEQUENCE [LARGE SCALE GENOMIC DNA]</scope>
    <source>
        <strain evidence="15 17">CCRI-24246</strain>
    </source>
</reference>
<evidence type="ECO:0000313" key="16">
    <source>
        <dbReference type="Proteomes" id="UP000093352"/>
    </source>
</evidence>
<reference evidence="14" key="2">
    <citation type="submission" date="2018-07" db="EMBL/GenBank/DDBJ databases">
        <authorList>
            <person name="Quirk P.G."/>
            <person name="Krulwich T.A."/>
        </authorList>
    </citation>
    <scope>NUCLEOTIDE SEQUENCE</scope>
    <source>
        <strain evidence="14">CCRI-22567</strain>
    </source>
</reference>
<feature type="transmembrane region" description="Helical" evidence="10">
    <location>
        <begin position="76"/>
        <end position="96"/>
    </location>
</feature>
<feature type="transmembrane region" description="Helical" evidence="10">
    <location>
        <begin position="263"/>
        <end position="284"/>
    </location>
</feature>
<comment type="caution">
    <text evidence="10">Lacks conserved residue(s) required for the propagation of feature annotation.</text>
</comment>
<evidence type="ECO:0000256" key="2">
    <source>
        <dbReference type="ARBA" id="ARBA00005751"/>
    </source>
</evidence>
<evidence type="ECO:0000313" key="15">
    <source>
        <dbReference type="EMBL" id="TRW26011.1"/>
    </source>
</evidence>
<keyword evidence="5 10" id="KW-0653">Protein transport</keyword>
<dbReference type="GO" id="GO:0006605">
    <property type="term" value="P:protein targeting"/>
    <property type="evidence" value="ECO:0007669"/>
    <property type="project" value="UniProtKB-UniRule"/>
</dbReference>
<comment type="similarity">
    <text evidence="2 10 13">Belongs to the SecY/SEC61-alpha family.</text>
</comment>
<dbReference type="PIRSF" id="PIRSF004557">
    <property type="entry name" value="SecY"/>
    <property type="match status" value="1"/>
</dbReference>
<dbReference type="STRING" id="1871336.BBG48_02625"/>
<dbReference type="Proteomes" id="UP000319424">
    <property type="component" value="Unassembled WGS sequence"/>
</dbReference>
<keyword evidence="6 10" id="KW-1133">Transmembrane helix</keyword>
<proteinExistence type="inferred from homology"/>
<evidence type="ECO:0000313" key="14">
    <source>
        <dbReference type="EMBL" id="RDY21772.1"/>
    </source>
</evidence>
<dbReference type="OrthoDB" id="9809248at2"/>
<dbReference type="EMBL" id="MBEW02000004">
    <property type="protein sequence ID" value="RDY21772.1"/>
    <property type="molecule type" value="Genomic_DNA"/>
</dbReference>
<keyword evidence="4 10" id="KW-0812">Transmembrane</keyword>
<evidence type="ECO:0000256" key="5">
    <source>
        <dbReference type="ARBA" id="ARBA00022927"/>
    </source>
</evidence>
<dbReference type="PROSITE" id="PS00756">
    <property type="entry name" value="SECY_2"/>
    <property type="match status" value="1"/>
</dbReference>
<protein>
    <recommendedName>
        <fullName evidence="9 10">Protein translocase subunit SecY</fullName>
    </recommendedName>
</protein>
<evidence type="ECO:0000256" key="4">
    <source>
        <dbReference type="ARBA" id="ARBA00022692"/>
    </source>
</evidence>
<dbReference type="PROSITE" id="PS00755">
    <property type="entry name" value="SECY_1"/>
    <property type="match status" value="1"/>
</dbReference>
<evidence type="ECO:0000256" key="10">
    <source>
        <dbReference type="HAMAP-Rule" id="MF_01465"/>
    </source>
</evidence>
<comment type="function">
    <text evidence="10 11">The central subunit of the protein translocation channel SecYEG. Consists of two halves formed by TMs 1-5 and 6-10. These two domains form a lateral gate at the front which open onto the bilayer between TMs 2 and 7, and are clamped together by SecE at the back. The channel is closed by both a pore ring composed of hydrophobic SecY resides and a short helix (helix 2A) on the extracellular side of the membrane which forms a plug. The plug probably moves laterally to allow the channel to open. The ring and the pore may move independently.</text>
</comment>
<evidence type="ECO:0000256" key="8">
    <source>
        <dbReference type="ARBA" id="ARBA00023136"/>
    </source>
</evidence>
<dbReference type="FunFam" id="1.10.3370.10:FF:000001">
    <property type="entry name" value="Preprotein translocase subunit SecY"/>
    <property type="match status" value="1"/>
</dbReference>
<dbReference type="HAMAP" id="MF_01465">
    <property type="entry name" value="SecY"/>
    <property type="match status" value="1"/>
</dbReference>
<dbReference type="InterPro" id="IPR030659">
    <property type="entry name" value="SecY_CS"/>
</dbReference>
<dbReference type="Proteomes" id="UP000093352">
    <property type="component" value="Unassembled WGS sequence"/>
</dbReference>
<feature type="transmembrane region" description="Helical" evidence="10">
    <location>
        <begin position="116"/>
        <end position="138"/>
    </location>
</feature>
<gene>
    <name evidence="10 15" type="primary">secY</name>
    <name evidence="14" type="ORF">BBG48_002790</name>
    <name evidence="15" type="ORF">FL857_06220</name>
</gene>
<comment type="subcellular location">
    <subcellularLocation>
        <location evidence="10">Cell membrane</location>
        <topology evidence="10">Multi-pass membrane protein</topology>
    </subcellularLocation>
    <subcellularLocation>
        <location evidence="1 12">Membrane</location>
        <topology evidence="1 12">Multi-pass membrane protein</topology>
    </subcellularLocation>
</comment>
<evidence type="ECO:0000256" key="12">
    <source>
        <dbReference type="RuleBase" id="RU003484"/>
    </source>
</evidence>
<dbReference type="Pfam" id="PF00344">
    <property type="entry name" value="SecY"/>
    <property type="match status" value="1"/>
</dbReference>
<keyword evidence="7 10" id="KW-0811">Translocation</keyword>
<keyword evidence="16" id="KW-1185">Reference proteome</keyword>
<dbReference type="InterPro" id="IPR026593">
    <property type="entry name" value="SecY"/>
</dbReference>
<feature type="transmembrane region" description="Helical" evidence="10">
    <location>
        <begin position="304"/>
        <end position="327"/>
    </location>
</feature>
<name>A0A371IMP9_9FIRM</name>
<dbReference type="GO" id="GO:0005886">
    <property type="term" value="C:plasma membrane"/>
    <property type="evidence" value="ECO:0007669"/>
    <property type="project" value="UniProtKB-SubCell"/>
</dbReference>
<feature type="transmembrane region" description="Helical" evidence="10">
    <location>
        <begin position="209"/>
        <end position="230"/>
    </location>
</feature>
<feature type="transmembrane region" description="Helical" evidence="10">
    <location>
        <begin position="170"/>
        <end position="189"/>
    </location>
</feature>
<dbReference type="SUPFAM" id="SSF103491">
    <property type="entry name" value="Preprotein translocase SecY subunit"/>
    <property type="match status" value="1"/>
</dbReference>